<accession>A0A433U8Y1</accession>
<dbReference type="SUPFAM" id="SSF55120">
    <property type="entry name" value="Pseudouridine synthase"/>
    <property type="match status" value="1"/>
</dbReference>
<dbReference type="Gene3D" id="3.30.70.580">
    <property type="entry name" value="Pseudouridine synthase I, catalytic domain, N-terminal subdomain"/>
    <property type="match status" value="1"/>
</dbReference>
<reference evidence="2 3" key="1">
    <citation type="submission" date="2019-01" db="EMBL/GenBank/DDBJ databases">
        <title>A draft genome assembly of the solar-powered sea slug Elysia chlorotica.</title>
        <authorList>
            <person name="Cai H."/>
            <person name="Li Q."/>
            <person name="Fang X."/>
            <person name="Li J."/>
            <person name="Curtis N.E."/>
            <person name="Altenburger A."/>
            <person name="Shibata T."/>
            <person name="Feng M."/>
            <person name="Maeda T."/>
            <person name="Schwartz J.A."/>
            <person name="Shigenobu S."/>
            <person name="Lundholm N."/>
            <person name="Nishiyama T."/>
            <person name="Yang H."/>
            <person name="Hasebe M."/>
            <person name="Li S."/>
            <person name="Pierce S.K."/>
            <person name="Wang J."/>
        </authorList>
    </citation>
    <scope>NUCLEOTIDE SEQUENCE [LARGE SCALE GENOMIC DNA]</scope>
    <source>
        <strain evidence="2">EC2010</strain>
        <tissue evidence="2">Whole organism of an adult</tissue>
    </source>
</reference>
<evidence type="ECO:0000256" key="1">
    <source>
        <dbReference type="ARBA" id="ARBA00023235"/>
    </source>
</evidence>
<dbReference type="PANTHER" id="PTHR11142:SF0">
    <property type="entry name" value="TRNA PSEUDOURIDINE SYNTHASE-LIKE 1"/>
    <property type="match status" value="1"/>
</dbReference>
<comment type="caution">
    <text evidence="2">The sequence shown here is derived from an EMBL/GenBank/DDBJ whole genome shotgun (WGS) entry which is preliminary data.</text>
</comment>
<dbReference type="PANTHER" id="PTHR11142">
    <property type="entry name" value="PSEUDOURIDYLATE SYNTHASE"/>
    <property type="match status" value="1"/>
</dbReference>
<dbReference type="GO" id="GO:0009982">
    <property type="term" value="F:pseudouridine synthase activity"/>
    <property type="evidence" value="ECO:0007669"/>
    <property type="project" value="InterPro"/>
</dbReference>
<dbReference type="EMBL" id="RQTK01000036">
    <property type="protein sequence ID" value="RUS90267.1"/>
    <property type="molecule type" value="Genomic_DNA"/>
</dbReference>
<keyword evidence="1" id="KW-0413">Isomerase</keyword>
<sequence>MGRFLIFFSYVGTHYSGVQQQLHALRHGKLVKTAGGVLEEALKALKPVTEPRIQVSSRTDKGVHALRNSCHVDLQHPDAGREYDPAIITNVANYNLSKRGEYVRVVETRRVSDTFHARANALGRKYVYRLGHVLSQGPSMQLSGRDQD</sequence>
<dbReference type="InterPro" id="IPR020094">
    <property type="entry name" value="TruA/RsuA/RluB/E/F_N"/>
</dbReference>
<evidence type="ECO:0000313" key="2">
    <source>
        <dbReference type="EMBL" id="RUS90267.1"/>
    </source>
</evidence>
<dbReference type="InterPro" id="IPR020103">
    <property type="entry name" value="PsdUridine_synth_cat_dom_sf"/>
</dbReference>
<dbReference type="Proteomes" id="UP000271974">
    <property type="component" value="Unassembled WGS sequence"/>
</dbReference>
<feature type="non-terminal residue" evidence="2">
    <location>
        <position position="148"/>
    </location>
</feature>
<dbReference type="STRING" id="188477.A0A433U8Y1"/>
<evidence type="ECO:0000313" key="3">
    <source>
        <dbReference type="Proteomes" id="UP000271974"/>
    </source>
</evidence>
<dbReference type="InterPro" id="IPR001406">
    <property type="entry name" value="PsdUridine_synth_TruA"/>
</dbReference>
<evidence type="ECO:0008006" key="4">
    <source>
        <dbReference type="Google" id="ProtNLM"/>
    </source>
</evidence>
<organism evidence="2 3">
    <name type="scientific">Elysia chlorotica</name>
    <name type="common">Eastern emerald elysia</name>
    <name type="synonym">Sea slug</name>
    <dbReference type="NCBI Taxonomy" id="188477"/>
    <lineage>
        <taxon>Eukaryota</taxon>
        <taxon>Metazoa</taxon>
        <taxon>Spiralia</taxon>
        <taxon>Lophotrochozoa</taxon>
        <taxon>Mollusca</taxon>
        <taxon>Gastropoda</taxon>
        <taxon>Heterobranchia</taxon>
        <taxon>Euthyneura</taxon>
        <taxon>Panpulmonata</taxon>
        <taxon>Sacoglossa</taxon>
        <taxon>Placobranchoidea</taxon>
        <taxon>Plakobranchidae</taxon>
        <taxon>Elysia</taxon>
    </lineage>
</organism>
<gene>
    <name evidence="2" type="ORF">EGW08_001956</name>
</gene>
<dbReference type="GO" id="GO:0003723">
    <property type="term" value="F:RNA binding"/>
    <property type="evidence" value="ECO:0007669"/>
    <property type="project" value="InterPro"/>
</dbReference>
<name>A0A433U8Y1_ELYCH</name>
<keyword evidence="3" id="KW-1185">Reference proteome</keyword>
<proteinExistence type="predicted"/>
<protein>
    <recommendedName>
        <fullName evidence="4">tRNA pseudouridine synthase</fullName>
    </recommendedName>
</protein>
<dbReference type="OrthoDB" id="271910at2759"/>
<dbReference type="GO" id="GO:0031119">
    <property type="term" value="P:tRNA pseudouridine synthesis"/>
    <property type="evidence" value="ECO:0007669"/>
    <property type="project" value="TreeGrafter"/>
</dbReference>
<dbReference type="AlphaFoldDB" id="A0A433U8Y1"/>